<dbReference type="Proteomes" id="UP000887159">
    <property type="component" value="Unassembled WGS sequence"/>
</dbReference>
<feature type="compositionally biased region" description="Basic and acidic residues" evidence="1">
    <location>
        <begin position="174"/>
        <end position="183"/>
    </location>
</feature>
<evidence type="ECO:0000313" key="3">
    <source>
        <dbReference type="Proteomes" id="UP000887159"/>
    </source>
</evidence>
<organism evidence="2 3">
    <name type="scientific">Trichonephila clavipes</name>
    <name type="common">Golden silk orbweaver</name>
    <name type="synonym">Nephila clavipes</name>
    <dbReference type="NCBI Taxonomy" id="2585209"/>
    <lineage>
        <taxon>Eukaryota</taxon>
        <taxon>Metazoa</taxon>
        <taxon>Ecdysozoa</taxon>
        <taxon>Arthropoda</taxon>
        <taxon>Chelicerata</taxon>
        <taxon>Arachnida</taxon>
        <taxon>Araneae</taxon>
        <taxon>Araneomorphae</taxon>
        <taxon>Entelegynae</taxon>
        <taxon>Araneoidea</taxon>
        <taxon>Nephilidae</taxon>
        <taxon>Trichonephila</taxon>
    </lineage>
</organism>
<proteinExistence type="predicted"/>
<dbReference type="EMBL" id="BMAU01021190">
    <property type="protein sequence ID" value="GFX96116.1"/>
    <property type="molecule type" value="Genomic_DNA"/>
</dbReference>
<gene>
    <name evidence="2" type="ORF">TNCV_2290061</name>
</gene>
<dbReference type="AlphaFoldDB" id="A0A8X6RIW4"/>
<accession>A0A8X6RIW4</accession>
<reference evidence="2" key="1">
    <citation type="submission" date="2020-08" db="EMBL/GenBank/DDBJ databases">
        <title>Multicomponent nature underlies the extraordinary mechanical properties of spider dragline silk.</title>
        <authorList>
            <person name="Kono N."/>
            <person name="Nakamura H."/>
            <person name="Mori M."/>
            <person name="Yoshida Y."/>
            <person name="Ohtoshi R."/>
            <person name="Malay A.D."/>
            <person name="Moran D.A.P."/>
            <person name="Tomita M."/>
            <person name="Numata K."/>
            <person name="Arakawa K."/>
        </authorList>
    </citation>
    <scope>NUCLEOTIDE SEQUENCE</scope>
</reference>
<name>A0A8X6RIW4_TRICX</name>
<comment type="caution">
    <text evidence="2">The sequence shown here is derived from an EMBL/GenBank/DDBJ whole genome shotgun (WGS) entry which is preliminary data.</text>
</comment>
<sequence length="207" mass="23805">MSTFKDDRQINLKVDSDDVQDLLDFRNQELTIDVLVEMHENEQDIEELKSLNPVQPEDRITVGNLTGFGKVSKTEFPKSTVGRRLSERLLSVASNIRTRVFLERKTEGVLWYSGTYFKLCRKSASPLMRLVKALHHPLQIGGRAKSYSHLYAASSQGRLLGPSPGFQSRYRPSTRPEQHHDPNNFHHLFSKTLEFRTKGCFFRGIEL</sequence>
<feature type="region of interest" description="Disordered" evidence="1">
    <location>
        <begin position="158"/>
        <end position="183"/>
    </location>
</feature>
<evidence type="ECO:0000256" key="1">
    <source>
        <dbReference type="SAM" id="MobiDB-lite"/>
    </source>
</evidence>
<evidence type="ECO:0000313" key="2">
    <source>
        <dbReference type="EMBL" id="GFX96116.1"/>
    </source>
</evidence>
<keyword evidence="3" id="KW-1185">Reference proteome</keyword>
<protein>
    <submittedName>
        <fullName evidence="2">Uncharacterized protein</fullName>
    </submittedName>
</protein>